<dbReference type="InterPro" id="IPR029045">
    <property type="entry name" value="ClpP/crotonase-like_dom_sf"/>
</dbReference>
<dbReference type="CDD" id="cd06558">
    <property type="entry name" value="crotonase-like"/>
    <property type="match status" value="1"/>
</dbReference>
<evidence type="ECO:0000256" key="2">
    <source>
        <dbReference type="RuleBase" id="RU003707"/>
    </source>
</evidence>
<reference evidence="3 4" key="1">
    <citation type="submission" date="2024-06" db="EMBL/GenBank/DDBJ databases">
        <title>Sorghum-associated microbial communities from plants grown in Nebraska, USA.</title>
        <authorList>
            <person name="Schachtman D."/>
        </authorList>
    </citation>
    <scope>NUCLEOTIDE SEQUENCE [LARGE SCALE GENOMIC DNA]</scope>
    <source>
        <strain evidence="3 4">2709</strain>
    </source>
</reference>
<dbReference type="InterPro" id="IPR001753">
    <property type="entry name" value="Enoyl-CoA_hydra/iso"/>
</dbReference>
<dbReference type="SUPFAM" id="SSF52096">
    <property type="entry name" value="ClpP/crotonase"/>
    <property type="match status" value="1"/>
</dbReference>
<proteinExistence type="inferred from homology"/>
<dbReference type="PANTHER" id="PTHR11941:SF54">
    <property type="entry name" value="ENOYL-COA HYDRATASE, MITOCHONDRIAL"/>
    <property type="match status" value="1"/>
</dbReference>
<evidence type="ECO:0000313" key="4">
    <source>
        <dbReference type="Proteomes" id="UP001549320"/>
    </source>
</evidence>
<dbReference type="PANTHER" id="PTHR11941">
    <property type="entry name" value="ENOYL-COA HYDRATASE-RELATED"/>
    <property type="match status" value="1"/>
</dbReference>
<organism evidence="3 4">
    <name type="scientific">Ottowia thiooxydans</name>
    <dbReference type="NCBI Taxonomy" id="219182"/>
    <lineage>
        <taxon>Bacteria</taxon>
        <taxon>Pseudomonadati</taxon>
        <taxon>Pseudomonadota</taxon>
        <taxon>Betaproteobacteria</taxon>
        <taxon>Burkholderiales</taxon>
        <taxon>Comamonadaceae</taxon>
        <taxon>Ottowia</taxon>
    </lineage>
</organism>
<evidence type="ECO:0000313" key="3">
    <source>
        <dbReference type="EMBL" id="MET4578887.1"/>
    </source>
</evidence>
<name>A0ABV2QD78_9BURK</name>
<dbReference type="Pfam" id="PF00378">
    <property type="entry name" value="ECH_1"/>
    <property type="match status" value="1"/>
</dbReference>
<dbReference type="PROSITE" id="PS00166">
    <property type="entry name" value="ENOYL_COA_HYDRATASE"/>
    <property type="match status" value="1"/>
</dbReference>
<comment type="similarity">
    <text evidence="1 2">Belongs to the enoyl-CoA hydratase/isomerase family.</text>
</comment>
<protein>
    <submittedName>
        <fullName evidence="3">Enoyl-CoA hydratase/carnithine racemase</fullName>
    </submittedName>
</protein>
<sequence>MNTTHLKITNGIAHLVWDNPPQNRMSPGVMTGFETAIATIQQDSNVRAVVFSSTGSNFSFGGDITIWPGVSPEEMANRIRKSLARTNLLEQLPIPVIAAVQGKCAGGGFEYVLRSDVIIAEEQATFRHPEQTLGVFTLLGGVQRVAERAGKTRAMKWALTAEEVPAREMLEAGVITEVVSNGQALARAMEWARVLCDGPTQAHAAHKELLRQWSTGGVAKADASIPDLTQKIFATRDAQMGVQSAVNALTQGVERPTLTFSGV</sequence>
<gene>
    <name evidence="3" type="ORF">ABIE13_004010</name>
</gene>
<dbReference type="InterPro" id="IPR018376">
    <property type="entry name" value="Enoyl-CoA_hyd/isom_CS"/>
</dbReference>
<dbReference type="Proteomes" id="UP001549320">
    <property type="component" value="Unassembled WGS sequence"/>
</dbReference>
<accession>A0ABV2QD78</accession>
<keyword evidence="4" id="KW-1185">Reference proteome</keyword>
<comment type="caution">
    <text evidence="3">The sequence shown here is derived from an EMBL/GenBank/DDBJ whole genome shotgun (WGS) entry which is preliminary data.</text>
</comment>
<dbReference type="Gene3D" id="3.90.226.10">
    <property type="entry name" value="2-enoyl-CoA Hydratase, Chain A, domain 1"/>
    <property type="match status" value="1"/>
</dbReference>
<dbReference type="RefSeq" id="WP_354446527.1">
    <property type="nucleotide sequence ID" value="NZ_JBEPSH010000008.1"/>
</dbReference>
<dbReference type="EMBL" id="JBEPSH010000008">
    <property type="protein sequence ID" value="MET4578887.1"/>
    <property type="molecule type" value="Genomic_DNA"/>
</dbReference>
<evidence type="ECO:0000256" key="1">
    <source>
        <dbReference type="ARBA" id="ARBA00005254"/>
    </source>
</evidence>